<organism evidence="1">
    <name type="scientific">Klebsiella pneumoniae</name>
    <dbReference type="NCBI Taxonomy" id="573"/>
    <lineage>
        <taxon>Bacteria</taxon>
        <taxon>Pseudomonadati</taxon>
        <taxon>Pseudomonadota</taxon>
        <taxon>Gammaproteobacteria</taxon>
        <taxon>Enterobacterales</taxon>
        <taxon>Enterobacteriaceae</taxon>
        <taxon>Klebsiella/Raoultella group</taxon>
        <taxon>Klebsiella</taxon>
        <taxon>Klebsiella pneumoniae complex</taxon>
    </lineage>
</organism>
<proteinExistence type="predicted"/>
<gene>
    <name evidence="1" type="ORF">GJJ20_01925</name>
</gene>
<evidence type="ECO:0000313" key="1">
    <source>
        <dbReference type="EMBL" id="MRJ78705.1"/>
    </source>
</evidence>
<name>A0A6A8ED99_KLEPN</name>
<sequence length="54" mass="6255">MTTRNRKLIMIRHAYRHSPAINNSKANNHLPVSVGYYASVQKNKLAKELKCQFL</sequence>
<protein>
    <submittedName>
        <fullName evidence="1">Uncharacterized protein</fullName>
    </submittedName>
</protein>
<reference evidence="1" key="1">
    <citation type="submission" date="2019-10" db="EMBL/GenBank/DDBJ databases">
        <title>Molecular typing, antibiotic resistance determination and virulence profiling for 36 multidrug-resistant clinical Klebsiella pneumoniae isolates using second- and third-generation sequencing.</title>
        <authorList>
            <person name="Shelenkov A."/>
            <person name="Mikhaylova Y."/>
            <person name="Yanushevich Y."/>
            <person name="Samoilov A."/>
            <person name="Petrova L."/>
            <person name="Fomina V."/>
            <person name="Gusarov V."/>
            <person name="Zamyatin M."/>
            <person name="Shagin D."/>
        </authorList>
    </citation>
    <scope>NUCLEOTIDE SEQUENCE</scope>
    <source>
        <strain evidence="1">CriePir152</strain>
    </source>
</reference>
<dbReference type="EMBL" id="WJVX01000002">
    <property type="protein sequence ID" value="MRJ78705.1"/>
    <property type="molecule type" value="Genomic_DNA"/>
</dbReference>
<comment type="caution">
    <text evidence="1">The sequence shown here is derived from an EMBL/GenBank/DDBJ whole genome shotgun (WGS) entry which is preliminary data.</text>
</comment>
<accession>A0A6A8ED99</accession>
<dbReference type="AlphaFoldDB" id="A0A6A8ED99"/>